<dbReference type="Gene3D" id="3.40.50.300">
    <property type="entry name" value="P-loop containing nucleotide triphosphate hydrolases"/>
    <property type="match status" value="1"/>
</dbReference>
<dbReference type="EMBL" id="SGXA01000001">
    <property type="protein sequence ID" value="RZS75203.1"/>
    <property type="molecule type" value="Genomic_DNA"/>
</dbReference>
<dbReference type="GO" id="GO:0005524">
    <property type="term" value="F:ATP binding"/>
    <property type="evidence" value="ECO:0007669"/>
    <property type="project" value="InterPro"/>
</dbReference>
<dbReference type="AlphaFoldDB" id="A0A4Q7N1H3"/>
<dbReference type="SMART" id="SM00487">
    <property type="entry name" value="DEXDc"/>
    <property type="match status" value="1"/>
</dbReference>
<sequence length="953" mass="109414">MAMKDELKTVLLLCPQRMLEDHQVLESLHIVKNAKGTTFINKELDATELKVNYDQLPKPARELLQQFSKANINATIGQVKQRYTIKRAGIAYEPFYRNAMLRELHGTLETLKPFAILSKWFHKVKTEKGNYRTGPCVFSVYKPQLQFEVVKEPAGLELRTTIVLNNQAYPLQEFTRFHFLLESRNEYYLLAYKDFQTLEWLEQQKPSQYSKDPQGLAREILGKLEEDYPVNRNELFEQKAIDVAPVNRVMLSELSNAFLMLTPQWLYDGFLIEGPFKESVEFNRHGEVYRINRNKEAETQFTQLLESMHPLFSKQMNGYFYLAFAEAQKKQWFLKAYHKLLELNIELTGMDMLQHFRYSQHKPETLMNVLREEEHFLIMEVKVSFGDEAIPLEELQKILLAGQRTIMLKDGSFGILDDEWLQQFGAIFKHGKLNKKEMKVSKWMAFGEQRNGETVQALKPVLADGWRQRWVKWQEPDSTLYPVPAAVNATLRPYQQKGFEWMQLLAEAGAGACLADDMGLGKTLQTICFLAHQLQVNPEAVHIIIAPSSLIYNWQSELLKFAPGISTWVYHGSDRDISTLQNAQSQVVITSYGTIRSDIDHLGNKQFGVVVLDESHNIKNPAAQITKAVARLQCASRIALSGTPVMNNTFDLYAQLDFLLPGIFGSREFFKREYADPIDRFHDEGKIQGLQKLTAPFILRRTKNQVAKDLPEKTEIVMWCEMGTAQKALYDSIRDNIRSSLFLNIQSEGLNKSKLAVLQGMLKLRQLCNSPLLLPSEDRTCTDAVKTEMLMDELSNNLKDQKVLVFSQFTSMLDLLAEACREKGINFFHFDGSTPPAKRAEMVEAFQTEGNTTNVFLISLKAGNAGLNLTAASYVFLVDPWWNTAVQQQAIDRTHRIGQTKNIFAYKMICKDTIEEKIIQLQQRKKQLAEDLVSEDEGFVKALTEDDIQFLFS</sequence>
<comment type="caution">
    <text evidence="4">The sequence shown here is derived from an EMBL/GenBank/DDBJ whole genome shotgun (WGS) entry which is preliminary data.</text>
</comment>
<dbReference type="Gene3D" id="3.40.50.10810">
    <property type="entry name" value="Tandem AAA-ATPase domain"/>
    <property type="match status" value="1"/>
</dbReference>
<dbReference type="InterPro" id="IPR000330">
    <property type="entry name" value="SNF2_N"/>
</dbReference>
<dbReference type="Proteomes" id="UP000293874">
    <property type="component" value="Unassembled WGS sequence"/>
</dbReference>
<dbReference type="PROSITE" id="PS51194">
    <property type="entry name" value="HELICASE_CTER"/>
    <property type="match status" value="1"/>
</dbReference>
<feature type="domain" description="Helicase ATP-binding" evidence="2">
    <location>
        <begin position="503"/>
        <end position="662"/>
    </location>
</feature>
<dbReference type="InterPro" id="IPR049730">
    <property type="entry name" value="SNF2/RAD54-like_C"/>
</dbReference>
<dbReference type="GO" id="GO:0016787">
    <property type="term" value="F:hydrolase activity"/>
    <property type="evidence" value="ECO:0007669"/>
    <property type="project" value="UniProtKB-KW"/>
</dbReference>
<evidence type="ECO:0000259" key="3">
    <source>
        <dbReference type="PROSITE" id="PS51194"/>
    </source>
</evidence>
<evidence type="ECO:0000313" key="5">
    <source>
        <dbReference type="Proteomes" id="UP000293874"/>
    </source>
</evidence>
<dbReference type="RefSeq" id="WP_130539590.1">
    <property type="nucleotide sequence ID" value="NZ_CP042431.1"/>
</dbReference>
<dbReference type="CDD" id="cd18793">
    <property type="entry name" value="SF2_C_SNF"/>
    <property type="match status" value="1"/>
</dbReference>
<dbReference type="InterPro" id="IPR038718">
    <property type="entry name" value="SNF2-like_sf"/>
</dbReference>
<keyword evidence="5" id="KW-1185">Reference proteome</keyword>
<name>A0A4Q7N1H3_9BACT</name>
<dbReference type="InterPro" id="IPR027417">
    <property type="entry name" value="P-loop_NTPase"/>
</dbReference>
<dbReference type="SMART" id="SM00490">
    <property type="entry name" value="HELICc"/>
    <property type="match status" value="1"/>
</dbReference>
<dbReference type="Pfam" id="PF00176">
    <property type="entry name" value="SNF2-rel_dom"/>
    <property type="match status" value="1"/>
</dbReference>
<protein>
    <submittedName>
        <fullName evidence="4">SNF2 family DNA or RNA helicase</fullName>
    </submittedName>
</protein>
<evidence type="ECO:0000259" key="2">
    <source>
        <dbReference type="PROSITE" id="PS51192"/>
    </source>
</evidence>
<keyword evidence="4" id="KW-0547">Nucleotide-binding</keyword>
<dbReference type="Pfam" id="PF08455">
    <property type="entry name" value="SNF2_assoc"/>
    <property type="match status" value="1"/>
</dbReference>
<dbReference type="InterPro" id="IPR013663">
    <property type="entry name" value="Helicase_SWF/SNF/SWI_bac"/>
</dbReference>
<reference evidence="4 5" key="1">
    <citation type="submission" date="2019-02" db="EMBL/GenBank/DDBJ databases">
        <title>Genomic Encyclopedia of Type Strains, Phase IV (KMG-IV): sequencing the most valuable type-strain genomes for metagenomic binning, comparative biology and taxonomic classification.</title>
        <authorList>
            <person name="Goeker M."/>
        </authorList>
    </citation>
    <scope>NUCLEOTIDE SEQUENCE [LARGE SCALE GENOMIC DNA]</scope>
    <source>
        <strain evidence="4 5">DSM 18116</strain>
    </source>
</reference>
<dbReference type="SUPFAM" id="SSF52540">
    <property type="entry name" value="P-loop containing nucleoside triphosphate hydrolases"/>
    <property type="match status" value="2"/>
</dbReference>
<dbReference type="InterPro" id="IPR014001">
    <property type="entry name" value="Helicase_ATP-bd"/>
</dbReference>
<dbReference type="Pfam" id="PF00271">
    <property type="entry name" value="Helicase_C"/>
    <property type="match status" value="1"/>
</dbReference>
<organism evidence="4 5">
    <name type="scientific">Pseudobacter ginsenosidimutans</name>
    <dbReference type="NCBI Taxonomy" id="661488"/>
    <lineage>
        <taxon>Bacteria</taxon>
        <taxon>Pseudomonadati</taxon>
        <taxon>Bacteroidota</taxon>
        <taxon>Chitinophagia</taxon>
        <taxon>Chitinophagales</taxon>
        <taxon>Chitinophagaceae</taxon>
        <taxon>Pseudobacter</taxon>
    </lineage>
</organism>
<dbReference type="PROSITE" id="PS51192">
    <property type="entry name" value="HELICASE_ATP_BIND_1"/>
    <property type="match status" value="1"/>
</dbReference>
<evidence type="ECO:0000313" key="4">
    <source>
        <dbReference type="EMBL" id="RZS75203.1"/>
    </source>
</evidence>
<dbReference type="InterPro" id="IPR001650">
    <property type="entry name" value="Helicase_C-like"/>
</dbReference>
<evidence type="ECO:0000256" key="1">
    <source>
        <dbReference type="ARBA" id="ARBA00022801"/>
    </source>
</evidence>
<dbReference type="PANTHER" id="PTHR10799">
    <property type="entry name" value="SNF2/RAD54 HELICASE FAMILY"/>
    <property type="match status" value="1"/>
</dbReference>
<keyword evidence="4" id="KW-0347">Helicase</keyword>
<keyword evidence="4" id="KW-0067">ATP-binding</keyword>
<dbReference type="OrthoDB" id="9760715at2"/>
<keyword evidence="1" id="KW-0378">Hydrolase</keyword>
<feature type="domain" description="Helicase C-terminal" evidence="3">
    <location>
        <begin position="790"/>
        <end position="947"/>
    </location>
</feature>
<accession>A0A4Q7N1H3</accession>
<gene>
    <name evidence="4" type="ORF">EV199_1065</name>
</gene>
<proteinExistence type="predicted"/>
<dbReference type="GO" id="GO:0004386">
    <property type="term" value="F:helicase activity"/>
    <property type="evidence" value="ECO:0007669"/>
    <property type="project" value="UniProtKB-KW"/>
</dbReference>